<keyword evidence="9" id="KW-0472">Membrane</keyword>
<evidence type="ECO:0000256" key="12">
    <source>
        <dbReference type="SAM" id="SignalP"/>
    </source>
</evidence>
<evidence type="ECO:0000256" key="11">
    <source>
        <dbReference type="ARBA" id="ARBA00023180"/>
    </source>
</evidence>
<keyword evidence="14" id="KW-1185">Reference proteome</keyword>
<name>A0A8J4QPB7_9ROSI</name>
<sequence length="905" mass="101399">TSAFMGQQVRIFLTLSLLSHNFLVGMGVPNIKGTEGTIETSSLTTLSLRYCDLRGQLENNILCLPSIQTLDLTGNWNLEGSLLKSNWSYSSLKFLGLSGRIFSREFLNSIDNLKSLNHLALRGCNITGSIPAWPRILTKLTYLDLSNNSFSGLLPSSLFNLPNLSTLDLGYNQFVGPLPSHVSGLNLIVLSLHSNFLNGTLPSWLFNMPSLESLYLNDNQFVGEIGEFKYNSLNYLDLGYNKLHGSIPRSVSRLVNLTTLSLSSNNLSIMLGSEMFSKLKNLGTLDFSNNLVSINNDATYALPNLWQLNLSSSNISEFPIFLRLTTNLRYLDLSNNQIYGQVPRWLGDVGMNSLFYVDLRDNLLQGPFPTLNFSSLYFMFFSNNKFTGEIPSFICDAINLRVLDLSHNNLSGMIPKCLVNSTSLAVLDLSHNNLSGMIPKCLVNSTFLSVLDLRMNSLHGTIPATFAIRNNFRNINLNGNQLEGPLPPSLANCRGLEVLDLGNNKINGAFPYWLGSLKKLQVLVIRSNRFQGRIGNPKTKFPFPNLRIIDISNNQFNGPLPITYFEYLKAMMNVDESGVASKYMGEYYYQDSLNIMMKGHYIEMERVLTILTSIDFSNNSFKGEMPKIIGRLKSLKGLNFSYNNLTGYIPSSIGNLTNLEWLDLSFNKLGGEIPSQLVDLTSLEVLKLSHNQLTGHIPSGNQFNTFNNDSYTNNSGLCGFPLSRTCDNHEAKQPPPPALQQDENLEHENGFGWQAKIEEECPQTWWKKIAVSMLIVIVGVGVSIRPKISSTLDGRYTKPILYFRKTTRPQGRITMLTIPFPRRYHEIFNEADSPGTHRHQQNTDQIPIGGKWQLIVKLAGGKRKRAKRSAYAYEARNLQGEVVFCGITVLGAVLLDLLQVQFRRQ</sequence>
<evidence type="ECO:0000256" key="9">
    <source>
        <dbReference type="ARBA" id="ARBA00023136"/>
    </source>
</evidence>
<feature type="signal peptide" evidence="12">
    <location>
        <begin position="1"/>
        <end position="27"/>
    </location>
</feature>
<dbReference type="FunFam" id="3.80.10.10:FF:000095">
    <property type="entry name" value="LRR receptor-like serine/threonine-protein kinase GSO1"/>
    <property type="match status" value="2"/>
</dbReference>
<feature type="non-terminal residue" evidence="13">
    <location>
        <position position="1"/>
    </location>
</feature>
<dbReference type="SMART" id="SM00365">
    <property type="entry name" value="LRR_SD22"/>
    <property type="match status" value="6"/>
</dbReference>
<evidence type="ECO:0000313" key="13">
    <source>
        <dbReference type="EMBL" id="KAF3956301.1"/>
    </source>
</evidence>
<dbReference type="Pfam" id="PF13855">
    <property type="entry name" value="LRR_8"/>
    <property type="match status" value="4"/>
</dbReference>
<evidence type="ECO:0000256" key="4">
    <source>
        <dbReference type="ARBA" id="ARBA00022614"/>
    </source>
</evidence>
<evidence type="ECO:0000256" key="10">
    <source>
        <dbReference type="ARBA" id="ARBA00023170"/>
    </source>
</evidence>
<dbReference type="Gene3D" id="3.80.10.10">
    <property type="entry name" value="Ribonuclease Inhibitor"/>
    <property type="match status" value="3"/>
</dbReference>
<dbReference type="OrthoDB" id="442066at2759"/>
<dbReference type="InterPro" id="IPR003591">
    <property type="entry name" value="Leu-rich_rpt_typical-subtyp"/>
</dbReference>
<dbReference type="Proteomes" id="UP000737018">
    <property type="component" value="Unassembled WGS sequence"/>
</dbReference>
<evidence type="ECO:0000256" key="5">
    <source>
        <dbReference type="ARBA" id="ARBA00022692"/>
    </source>
</evidence>
<dbReference type="PRINTS" id="PR00019">
    <property type="entry name" value="LEURICHRPT"/>
</dbReference>
<dbReference type="InterPro" id="IPR032675">
    <property type="entry name" value="LRR_dom_sf"/>
</dbReference>
<keyword evidence="11" id="KW-0325">Glycoprotein</keyword>
<keyword evidence="10" id="KW-0675">Receptor</keyword>
<dbReference type="SMART" id="SM00369">
    <property type="entry name" value="LRR_TYP"/>
    <property type="match status" value="10"/>
</dbReference>
<evidence type="ECO:0000313" key="14">
    <source>
        <dbReference type="Proteomes" id="UP000737018"/>
    </source>
</evidence>
<keyword evidence="4" id="KW-0433">Leucine-rich repeat</keyword>
<gene>
    <name evidence="13" type="ORF">CMV_018556</name>
</gene>
<keyword evidence="8" id="KW-1133">Transmembrane helix</keyword>
<keyword evidence="7" id="KW-0677">Repeat</keyword>
<dbReference type="PANTHER" id="PTHR27000">
    <property type="entry name" value="LEUCINE-RICH REPEAT RECEPTOR-LIKE PROTEIN KINASE FAMILY PROTEIN-RELATED"/>
    <property type="match status" value="1"/>
</dbReference>
<dbReference type="PROSITE" id="PS51450">
    <property type="entry name" value="LRR"/>
    <property type="match status" value="1"/>
</dbReference>
<dbReference type="GO" id="GO:0005886">
    <property type="term" value="C:plasma membrane"/>
    <property type="evidence" value="ECO:0007669"/>
    <property type="project" value="UniProtKB-SubCell"/>
</dbReference>
<evidence type="ECO:0000256" key="2">
    <source>
        <dbReference type="ARBA" id="ARBA00009592"/>
    </source>
</evidence>
<comment type="subcellular location">
    <subcellularLocation>
        <location evidence="1">Cell membrane</location>
        <topology evidence="1">Single-pass type I membrane protein</topology>
    </subcellularLocation>
</comment>
<feature type="chain" id="PRO_5035207567" evidence="12">
    <location>
        <begin position="28"/>
        <end position="905"/>
    </location>
</feature>
<proteinExistence type="inferred from homology"/>
<protein>
    <submittedName>
        <fullName evidence="13">Uncharacterized protein</fullName>
    </submittedName>
</protein>
<organism evidence="13 14">
    <name type="scientific">Castanea mollissima</name>
    <name type="common">Chinese chestnut</name>
    <dbReference type="NCBI Taxonomy" id="60419"/>
    <lineage>
        <taxon>Eukaryota</taxon>
        <taxon>Viridiplantae</taxon>
        <taxon>Streptophyta</taxon>
        <taxon>Embryophyta</taxon>
        <taxon>Tracheophyta</taxon>
        <taxon>Spermatophyta</taxon>
        <taxon>Magnoliopsida</taxon>
        <taxon>eudicotyledons</taxon>
        <taxon>Gunneridae</taxon>
        <taxon>Pentapetalae</taxon>
        <taxon>rosids</taxon>
        <taxon>fabids</taxon>
        <taxon>Fagales</taxon>
        <taxon>Fagaceae</taxon>
        <taxon>Castanea</taxon>
    </lineage>
</organism>
<comment type="similarity">
    <text evidence="2">Belongs to the RLP family.</text>
</comment>
<evidence type="ECO:0000256" key="6">
    <source>
        <dbReference type="ARBA" id="ARBA00022729"/>
    </source>
</evidence>
<dbReference type="FunFam" id="3.80.10.10:FF:000111">
    <property type="entry name" value="LRR receptor-like serine/threonine-protein kinase ERECTA"/>
    <property type="match status" value="1"/>
</dbReference>
<evidence type="ECO:0000256" key="7">
    <source>
        <dbReference type="ARBA" id="ARBA00022737"/>
    </source>
</evidence>
<dbReference type="SUPFAM" id="SSF52058">
    <property type="entry name" value="L domain-like"/>
    <property type="match status" value="2"/>
</dbReference>
<accession>A0A8J4QPB7</accession>
<evidence type="ECO:0000256" key="3">
    <source>
        <dbReference type="ARBA" id="ARBA00022475"/>
    </source>
</evidence>
<dbReference type="EMBL" id="JRKL02003132">
    <property type="protein sequence ID" value="KAF3956301.1"/>
    <property type="molecule type" value="Genomic_DNA"/>
</dbReference>
<reference evidence="13" key="1">
    <citation type="submission" date="2020-03" db="EMBL/GenBank/DDBJ databases">
        <title>Castanea mollissima Vanexum genome sequencing.</title>
        <authorList>
            <person name="Staton M."/>
        </authorList>
    </citation>
    <scope>NUCLEOTIDE SEQUENCE</scope>
    <source>
        <tissue evidence="13">Leaf</tissue>
    </source>
</reference>
<evidence type="ECO:0000256" key="8">
    <source>
        <dbReference type="ARBA" id="ARBA00022989"/>
    </source>
</evidence>
<keyword evidence="6 12" id="KW-0732">Signal</keyword>
<evidence type="ECO:0000256" key="1">
    <source>
        <dbReference type="ARBA" id="ARBA00004251"/>
    </source>
</evidence>
<keyword evidence="5" id="KW-0812">Transmembrane</keyword>
<comment type="caution">
    <text evidence="13">The sequence shown here is derived from an EMBL/GenBank/DDBJ whole genome shotgun (WGS) entry which is preliminary data.</text>
</comment>
<keyword evidence="3" id="KW-1003">Cell membrane</keyword>
<dbReference type="InterPro" id="IPR001611">
    <property type="entry name" value="Leu-rich_rpt"/>
</dbReference>
<dbReference type="PANTHER" id="PTHR27000:SF803">
    <property type="entry name" value="RECEPTOR-LIKE PROTEIN 45"/>
    <property type="match status" value="1"/>
</dbReference>
<dbReference type="AlphaFoldDB" id="A0A8J4QPB7"/>
<dbReference type="Pfam" id="PF00560">
    <property type="entry name" value="LRR_1"/>
    <property type="match status" value="5"/>
</dbReference>